<evidence type="ECO:0000256" key="3">
    <source>
        <dbReference type="ARBA" id="ARBA00022691"/>
    </source>
</evidence>
<dbReference type="GO" id="GO:0032259">
    <property type="term" value="P:methylation"/>
    <property type="evidence" value="ECO:0007669"/>
    <property type="project" value="UniProtKB-KW"/>
</dbReference>
<dbReference type="SUPFAM" id="SSF111278">
    <property type="entry name" value="SSo0622-like"/>
    <property type="match status" value="1"/>
</dbReference>
<dbReference type="Pfam" id="PF02676">
    <property type="entry name" value="TYW3"/>
    <property type="match status" value="1"/>
</dbReference>
<gene>
    <name evidence="6" type="ORF">DRO07_03065</name>
</gene>
<feature type="non-terminal residue" evidence="6">
    <location>
        <position position="1"/>
    </location>
</feature>
<dbReference type="Gene3D" id="3.30.1960.10">
    <property type="entry name" value="tRNA wybutosine-synthesizing-like"/>
    <property type="match status" value="1"/>
</dbReference>
<protein>
    <recommendedName>
        <fullName evidence="5">tRNA wybutosine-synthesizing protein domain-containing protein</fullName>
    </recommendedName>
</protein>
<keyword evidence="4" id="KW-0819">tRNA processing</keyword>
<evidence type="ECO:0000313" key="7">
    <source>
        <dbReference type="Proteomes" id="UP000277633"/>
    </source>
</evidence>
<feature type="domain" description="tRNA wybutosine-synthesizing protein" evidence="5">
    <location>
        <begin position="1"/>
        <end position="68"/>
    </location>
</feature>
<dbReference type="EMBL" id="QMWO01000120">
    <property type="protein sequence ID" value="RLG68802.1"/>
    <property type="molecule type" value="Genomic_DNA"/>
</dbReference>
<dbReference type="InterPro" id="IPR003827">
    <property type="entry name" value="tRNA_yW-synthesising"/>
</dbReference>
<evidence type="ECO:0000259" key="5">
    <source>
        <dbReference type="Pfam" id="PF02676"/>
    </source>
</evidence>
<keyword evidence="3" id="KW-0949">S-adenosyl-L-methionine</keyword>
<dbReference type="GO" id="GO:0008033">
    <property type="term" value="P:tRNA processing"/>
    <property type="evidence" value="ECO:0007669"/>
    <property type="project" value="UniProtKB-KW"/>
</dbReference>
<keyword evidence="2" id="KW-0808">Transferase</keyword>
<name>A0A497JET5_9ARCH</name>
<dbReference type="GO" id="GO:0008168">
    <property type="term" value="F:methyltransferase activity"/>
    <property type="evidence" value="ECO:0007669"/>
    <property type="project" value="UniProtKB-KW"/>
</dbReference>
<reference evidence="6 7" key="1">
    <citation type="submission" date="2018-06" db="EMBL/GenBank/DDBJ databases">
        <title>Extensive metabolic versatility and redundancy in microbially diverse, dynamic hydrothermal sediments.</title>
        <authorList>
            <person name="Dombrowski N."/>
            <person name="Teske A."/>
            <person name="Baker B.J."/>
        </authorList>
    </citation>
    <scope>NUCLEOTIDE SEQUENCE [LARGE SCALE GENOMIC DNA]</scope>
    <source>
        <strain evidence="6">B9_G13</strain>
    </source>
</reference>
<dbReference type="InterPro" id="IPR036602">
    <property type="entry name" value="tRNA_yW-synthesising-like_sf"/>
</dbReference>
<comment type="caution">
    <text evidence="6">The sequence shown here is derived from an EMBL/GenBank/DDBJ whole genome shotgun (WGS) entry which is preliminary data.</text>
</comment>
<evidence type="ECO:0000256" key="4">
    <source>
        <dbReference type="ARBA" id="ARBA00022694"/>
    </source>
</evidence>
<accession>A0A497JET5</accession>
<dbReference type="Proteomes" id="UP000277633">
    <property type="component" value="Unassembled WGS sequence"/>
</dbReference>
<evidence type="ECO:0000256" key="1">
    <source>
        <dbReference type="ARBA" id="ARBA00022603"/>
    </source>
</evidence>
<sequence length="72" mass="8100">GVKRGGIIVAKPGKFILELIGTEEIALPVKFGDKIIVSKSFMKEVVRKANEKIEANFERLKKFESIIRAELK</sequence>
<keyword evidence="1" id="KW-0489">Methyltransferase</keyword>
<proteinExistence type="predicted"/>
<evidence type="ECO:0000256" key="2">
    <source>
        <dbReference type="ARBA" id="ARBA00022679"/>
    </source>
</evidence>
<dbReference type="AlphaFoldDB" id="A0A497JET5"/>
<evidence type="ECO:0000313" key="6">
    <source>
        <dbReference type="EMBL" id="RLG68802.1"/>
    </source>
</evidence>
<organism evidence="6 7">
    <name type="scientific">Candidatus Iainarchaeum sp</name>
    <dbReference type="NCBI Taxonomy" id="3101447"/>
    <lineage>
        <taxon>Archaea</taxon>
        <taxon>Candidatus Iainarchaeota</taxon>
        <taxon>Candidatus Iainarchaeia</taxon>
        <taxon>Candidatus Iainarchaeales</taxon>
        <taxon>Candidatus Iainarchaeaceae</taxon>
        <taxon>Candidatus Iainarchaeum</taxon>
    </lineage>
</organism>